<dbReference type="SUPFAM" id="SSF53756">
    <property type="entry name" value="UDP-Glycosyltransferase/glycogen phosphorylase"/>
    <property type="match status" value="1"/>
</dbReference>
<feature type="domain" description="Glycosyl transferase family 1" evidence="3">
    <location>
        <begin position="196"/>
        <end position="348"/>
    </location>
</feature>
<dbReference type="Pfam" id="PF00534">
    <property type="entry name" value="Glycos_transf_1"/>
    <property type="match status" value="1"/>
</dbReference>
<dbReference type="GO" id="GO:0016757">
    <property type="term" value="F:glycosyltransferase activity"/>
    <property type="evidence" value="ECO:0007669"/>
    <property type="project" value="UniProtKB-KW"/>
</dbReference>
<keyword evidence="6" id="KW-1185">Reference proteome</keyword>
<keyword evidence="2 5" id="KW-0808">Transferase</keyword>
<evidence type="ECO:0000313" key="5">
    <source>
        <dbReference type="EMBL" id="ALO14306.1"/>
    </source>
</evidence>
<organism evidence="5 6">
    <name type="scientific">Salinivirga cyanobacteriivorans</name>
    <dbReference type="NCBI Taxonomy" id="1307839"/>
    <lineage>
        <taxon>Bacteria</taxon>
        <taxon>Pseudomonadati</taxon>
        <taxon>Bacteroidota</taxon>
        <taxon>Bacteroidia</taxon>
        <taxon>Bacteroidales</taxon>
        <taxon>Salinivirgaceae</taxon>
        <taxon>Salinivirga</taxon>
    </lineage>
</organism>
<dbReference type="OrthoDB" id="9813214at2"/>
<evidence type="ECO:0000259" key="4">
    <source>
        <dbReference type="Pfam" id="PF13439"/>
    </source>
</evidence>
<reference evidence="5 6" key="1">
    <citation type="submission" date="2015-11" db="EMBL/GenBank/DDBJ databases">
        <title>Description and complete genome sequence of a novel strain predominating in hypersaline microbial mats and representing a new family of the Bacteriodetes phylum.</title>
        <authorList>
            <person name="Spring S."/>
            <person name="Bunk B."/>
            <person name="Sproer C."/>
            <person name="Klenk H.-P."/>
        </authorList>
    </citation>
    <scope>NUCLEOTIDE SEQUENCE [LARGE SCALE GENOMIC DNA]</scope>
    <source>
        <strain evidence="5 6">L21-Spi-D4</strain>
    </source>
</reference>
<protein>
    <submittedName>
        <fullName evidence="5">Glycosyl transferases group 1</fullName>
    </submittedName>
</protein>
<evidence type="ECO:0000256" key="1">
    <source>
        <dbReference type="ARBA" id="ARBA00022676"/>
    </source>
</evidence>
<dbReference type="PANTHER" id="PTHR12526">
    <property type="entry name" value="GLYCOSYLTRANSFERASE"/>
    <property type="match status" value="1"/>
</dbReference>
<accession>A0A0S2HW91</accession>
<dbReference type="InterPro" id="IPR001296">
    <property type="entry name" value="Glyco_trans_1"/>
</dbReference>
<dbReference type="PANTHER" id="PTHR12526:SF629">
    <property type="entry name" value="TEICHURONIC ACID BIOSYNTHESIS GLYCOSYLTRANSFERASE TUAH-RELATED"/>
    <property type="match status" value="1"/>
</dbReference>
<sequence>MWLYILFLGRFGYFCVKVEQLERIIICVTNDLSADQRVHKTALTLKNRLGKNVWVIGRKRKNSPRINRPYRTKRFRLPVNKGPLFYAFYNFRLLLFLLNHRYTEILSNDLDTLPAARLAAGLKRVKLFYDSHELFTEVPELINRPRVQNIWSWLERMCVKRVDRFYTVCKPIAEIYEKQYNKKIEVIRNVPLYRPKQETEKYDKPTLVYQGALNIGRGIELMIETMKFLPRFQLIICGRGDVEDELQLKASKQKSKNIQFRGHVDFETIQTITSKAHIGLSWEENRGLNYYYALPNKIFDYIQARIPVLVADLPGMKSIVEQYGVGEVLEERQPEKIAEQIVKIFEKRHTFGAALENAAGELNWNKEEQKLIDIFS</sequence>
<evidence type="ECO:0000313" key="6">
    <source>
        <dbReference type="Proteomes" id="UP000064893"/>
    </source>
</evidence>
<dbReference type="Gene3D" id="3.40.50.2000">
    <property type="entry name" value="Glycogen Phosphorylase B"/>
    <property type="match status" value="2"/>
</dbReference>
<proteinExistence type="predicted"/>
<evidence type="ECO:0000259" key="3">
    <source>
        <dbReference type="Pfam" id="PF00534"/>
    </source>
</evidence>
<dbReference type="EMBL" id="CP013118">
    <property type="protein sequence ID" value="ALO14306.1"/>
    <property type="molecule type" value="Genomic_DNA"/>
</dbReference>
<dbReference type="AlphaFoldDB" id="A0A0S2HW91"/>
<dbReference type="KEGG" id="blq:L21SP5_00634"/>
<gene>
    <name evidence="5" type="ORF">L21SP5_00634</name>
</gene>
<dbReference type="Proteomes" id="UP000064893">
    <property type="component" value="Chromosome"/>
</dbReference>
<dbReference type="Pfam" id="PF13439">
    <property type="entry name" value="Glyco_transf_4"/>
    <property type="match status" value="1"/>
</dbReference>
<feature type="domain" description="Glycosyltransferase subfamily 4-like N-terminal" evidence="4">
    <location>
        <begin position="48"/>
        <end position="189"/>
    </location>
</feature>
<dbReference type="InterPro" id="IPR028098">
    <property type="entry name" value="Glyco_trans_4-like_N"/>
</dbReference>
<evidence type="ECO:0000256" key="2">
    <source>
        <dbReference type="ARBA" id="ARBA00022679"/>
    </source>
</evidence>
<dbReference type="STRING" id="1307839.L21SP5_00634"/>
<keyword evidence="1" id="KW-0328">Glycosyltransferase</keyword>
<name>A0A0S2HW91_9BACT</name>